<accession>A0A3Q8TY45</accession>
<proteinExistence type="predicted"/>
<dbReference type="AlphaFoldDB" id="A0A3Q8TY45"/>
<reference evidence="1 2" key="1">
    <citation type="submission" date="2018-12" db="EMBL/GenBank/DDBJ databases">
        <authorList>
            <person name="Li S."/>
            <person name="Yang R."/>
            <person name="Chen G."/>
            <person name="Zou L."/>
            <person name="Zhang C."/>
            <person name="Chen Y."/>
            <person name="Liu Z."/>
            <person name="Li Y."/>
            <person name="Yan Y."/>
            <person name="Huang M."/>
            <person name="Chen T."/>
        </authorList>
    </citation>
    <scope>NUCLEOTIDE SEQUENCE [LARGE SCALE GENOMIC DNA]</scope>
    <source>
        <strain evidence="1 2">1257</strain>
    </source>
</reference>
<evidence type="ECO:0000313" key="2">
    <source>
        <dbReference type="Proteomes" id="UP000268230"/>
    </source>
</evidence>
<sequence>MDFWMSSEKHILVGDSERVARNTVEPVISELLEGVELSCGAKKWSVITIVMPDERVGDYPEVKRYHKARQVIELRVQLPFYKFKEAGGSEQIGLVLDALTRSVDMMKEIKSLKLTGEEYSMLKKIVEKARLELKV</sequence>
<dbReference type="KEGG" id="pory:EJA05_02850"/>
<gene>
    <name evidence="1" type="ORF">EJA05_02850</name>
</gene>
<protein>
    <submittedName>
        <fullName evidence="1">Uncharacterized protein</fullName>
    </submittedName>
</protein>
<dbReference type="EMBL" id="CP034338">
    <property type="protein sequence ID" value="AZL66739.1"/>
    <property type="molecule type" value="Genomic_DNA"/>
</dbReference>
<evidence type="ECO:0000313" key="1">
    <source>
        <dbReference type="EMBL" id="AZL66739.1"/>
    </source>
</evidence>
<organism evidence="1 2">
    <name type="scientific">Pseudomonas entomophila</name>
    <dbReference type="NCBI Taxonomy" id="312306"/>
    <lineage>
        <taxon>Bacteria</taxon>
        <taxon>Pseudomonadati</taxon>
        <taxon>Pseudomonadota</taxon>
        <taxon>Gammaproteobacteria</taxon>
        <taxon>Pseudomonadales</taxon>
        <taxon>Pseudomonadaceae</taxon>
        <taxon>Pseudomonas</taxon>
    </lineage>
</organism>
<dbReference type="OrthoDB" id="7040071at2"/>
<name>A0A3Q8TY45_9PSED</name>
<dbReference type="Proteomes" id="UP000268230">
    <property type="component" value="Chromosome"/>
</dbReference>